<name>A0ABZ2SYM8_9ENTE</name>
<reference evidence="4 5" key="1">
    <citation type="submission" date="2024-03" db="EMBL/GenBank/DDBJ databases">
        <title>The Genome Sequence of Enterococcus sp. DIV1094.</title>
        <authorList>
            <consortium name="The Broad Institute Genomics Platform"/>
            <consortium name="The Broad Institute Microbial Omics Core"/>
            <consortium name="The Broad Institute Genomic Center for Infectious Diseases"/>
            <person name="Earl A."/>
            <person name="Manson A."/>
            <person name="Gilmore M."/>
            <person name="Schwartman J."/>
            <person name="Shea T."/>
            <person name="Abouelleil A."/>
            <person name="Cao P."/>
            <person name="Chapman S."/>
            <person name="Cusick C."/>
            <person name="Young S."/>
            <person name="Neafsey D."/>
            <person name="Nusbaum C."/>
            <person name="Birren B."/>
        </authorList>
    </citation>
    <scope>NUCLEOTIDE SEQUENCE [LARGE SCALE GENOMIC DNA]</scope>
    <source>
        <strain evidence="4 5">DIV1094</strain>
    </source>
</reference>
<dbReference type="Gene3D" id="3.40.50.300">
    <property type="entry name" value="P-loop containing nucleotide triphosphate hydrolases"/>
    <property type="match status" value="1"/>
</dbReference>
<dbReference type="EMBL" id="CP147250">
    <property type="protein sequence ID" value="WYJ80225.1"/>
    <property type="molecule type" value="Genomic_DNA"/>
</dbReference>
<keyword evidence="2 4" id="KW-0067">ATP-binding</keyword>
<evidence type="ECO:0000313" key="4">
    <source>
        <dbReference type="EMBL" id="WYJ80225.1"/>
    </source>
</evidence>
<evidence type="ECO:0000256" key="2">
    <source>
        <dbReference type="ARBA" id="ARBA00022840"/>
    </source>
</evidence>
<accession>A0ABZ2SYM8</accession>
<dbReference type="InterPro" id="IPR003439">
    <property type="entry name" value="ABC_transporter-like_ATP-bd"/>
</dbReference>
<dbReference type="Pfam" id="PF00005">
    <property type="entry name" value="ABC_tran"/>
    <property type="match status" value="1"/>
</dbReference>
<dbReference type="InterPro" id="IPR003593">
    <property type="entry name" value="AAA+_ATPase"/>
</dbReference>
<dbReference type="PROSITE" id="PS50893">
    <property type="entry name" value="ABC_TRANSPORTER_2"/>
    <property type="match status" value="1"/>
</dbReference>
<dbReference type="SMART" id="SM00382">
    <property type="entry name" value="AAA"/>
    <property type="match status" value="1"/>
</dbReference>
<dbReference type="PANTHER" id="PTHR43158:SF2">
    <property type="entry name" value="SKFA PEPTIDE EXPORT ATP-BINDING PROTEIN SKFE"/>
    <property type="match status" value="1"/>
</dbReference>
<dbReference type="InterPro" id="IPR027417">
    <property type="entry name" value="P-loop_NTPase"/>
</dbReference>
<dbReference type="PANTHER" id="PTHR43158">
    <property type="entry name" value="SKFA PEPTIDE EXPORT ATP-BINDING PROTEIN SKFE"/>
    <property type="match status" value="1"/>
</dbReference>
<dbReference type="CDD" id="cd03230">
    <property type="entry name" value="ABC_DR_subfamily_A"/>
    <property type="match status" value="1"/>
</dbReference>
<evidence type="ECO:0000259" key="3">
    <source>
        <dbReference type="PROSITE" id="PS50893"/>
    </source>
</evidence>
<organism evidence="4 5">
    <name type="scientific">Candidatus Enterococcus mangumiae</name>
    <dbReference type="NCBI Taxonomy" id="2230878"/>
    <lineage>
        <taxon>Bacteria</taxon>
        <taxon>Bacillati</taxon>
        <taxon>Bacillota</taxon>
        <taxon>Bacilli</taxon>
        <taxon>Lactobacillales</taxon>
        <taxon>Enterococcaceae</taxon>
        <taxon>Enterococcus</taxon>
    </lineage>
</organism>
<keyword evidence="1" id="KW-0547">Nucleotide-binding</keyword>
<feature type="domain" description="ABC transporter" evidence="3">
    <location>
        <begin position="34"/>
        <end position="254"/>
    </location>
</feature>
<evidence type="ECO:0000256" key="1">
    <source>
        <dbReference type="ARBA" id="ARBA00022741"/>
    </source>
</evidence>
<proteinExistence type="predicted"/>
<sequence>MKSFESIITRIRPRFHYYMARIAERVEKEDFMSVLIENMTIKRGRKKIIDGLGLSIMDGEIVALVAPNGTGKTTLLNGIAHLLPVTYRKLEINSFSPHSLNFNRSFFYLESSNNLFEHLTILDHLLLIKKNWQSKIAIDEVISLLKIHKYQTLPIKKMSLGMKQHALLATYLISDAPVLLFDEPLNGLDPGSIELTNTIIQNLAYKKKIILFSSHDIANIQAICNRVLFLKNGKIARDTKNMNEILALYKQLYGG</sequence>
<dbReference type="SUPFAM" id="SSF52540">
    <property type="entry name" value="P-loop containing nucleoside triphosphate hydrolases"/>
    <property type="match status" value="1"/>
</dbReference>
<gene>
    <name evidence="4" type="ORF">DOK79_001782</name>
</gene>
<keyword evidence="5" id="KW-1185">Reference proteome</keyword>
<evidence type="ECO:0000313" key="5">
    <source>
        <dbReference type="Proteomes" id="UP000664360"/>
    </source>
</evidence>
<dbReference type="GO" id="GO:0005524">
    <property type="term" value="F:ATP binding"/>
    <property type="evidence" value="ECO:0007669"/>
    <property type="project" value="UniProtKB-KW"/>
</dbReference>
<dbReference type="Proteomes" id="UP000664360">
    <property type="component" value="Chromosome"/>
</dbReference>
<protein>
    <submittedName>
        <fullName evidence="4">ABC-2 type transport system ATP-binding protein</fullName>
    </submittedName>
</protein>